<protein>
    <submittedName>
        <fullName evidence="3">Helix-turn-helix</fullName>
    </submittedName>
</protein>
<dbReference type="PANTHER" id="PTHR46797">
    <property type="entry name" value="HTH-TYPE TRANSCRIPTIONAL REGULATOR"/>
    <property type="match status" value="1"/>
</dbReference>
<dbReference type="InterPro" id="IPR010982">
    <property type="entry name" value="Lambda_DNA-bd_dom_sf"/>
</dbReference>
<dbReference type="PANTHER" id="PTHR46797:SF1">
    <property type="entry name" value="METHYLPHOSPHONATE SYNTHASE"/>
    <property type="match status" value="1"/>
</dbReference>
<dbReference type="AlphaFoldDB" id="A0A1H4IZM7"/>
<dbReference type="CDD" id="cd00093">
    <property type="entry name" value="HTH_XRE"/>
    <property type="match status" value="1"/>
</dbReference>
<sequence>MISSSAQSVATRPAPRLAIVPKQMHTPVTVRLGMRLRDLRKKHNLTQRQLADRFGIDRSYVSELERGHKSLSLTTLEIFAVGFKMPLSELLRDI</sequence>
<dbReference type="Pfam" id="PF01381">
    <property type="entry name" value="HTH_3"/>
    <property type="match status" value="1"/>
</dbReference>
<reference evidence="3 4" key="1">
    <citation type="submission" date="2016-10" db="EMBL/GenBank/DDBJ databases">
        <authorList>
            <person name="de Groot N.N."/>
        </authorList>
    </citation>
    <scope>NUCLEOTIDE SEQUENCE [LARGE SCALE GENOMIC DNA]</scope>
    <source>
        <strain evidence="3 4">AB35.6</strain>
    </source>
</reference>
<evidence type="ECO:0000256" key="1">
    <source>
        <dbReference type="ARBA" id="ARBA00023125"/>
    </source>
</evidence>
<name>A0A1H4IZM7_9BACT</name>
<dbReference type="InterPro" id="IPR050807">
    <property type="entry name" value="TransReg_Diox_bact_type"/>
</dbReference>
<proteinExistence type="predicted"/>
<dbReference type="PROSITE" id="PS50943">
    <property type="entry name" value="HTH_CROC1"/>
    <property type="match status" value="1"/>
</dbReference>
<accession>A0A1H4IZM7</accession>
<dbReference type="GO" id="GO:0005829">
    <property type="term" value="C:cytosol"/>
    <property type="evidence" value="ECO:0007669"/>
    <property type="project" value="TreeGrafter"/>
</dbReference>
<dbReference type="EMBL" id="FNSD01000001">
    <property type="protein sequence ID" value="SEB39451.1"/>
    <property type="molecule type" value="Genomic_DNA"/>
</dbReference>
<organism evidence="3 4">
    <name type="scientific">Terriglobus roseus</name>
    <dbReference type="NCBI Taxonomy" id="392734"/>
    <lineage>
        <taxon>Bacteria</taxon>
        <taxon>Pseudomonadati</taxon>
        <taxon>Acidobacteriota</taxon>
        <taxon>Terriglobia</taxon>
        <taxon>Terriglobales</taxon>
        <taxon>Acidobacteriaceae</taxon>
        <taxon>Terriglobus</taxon>
    </lineage>
</organism>
<dbReference type="GO" id="GO:0003677">
    <property type="term" value="F:DNA binding"/>
    <property type="evidence" value="ECO:0007669"/>
    <property type="project" value="UniProtKB-KW"/>
</dbReference>
<dbReference type="Gene3D" id="1.10.260.40">
    <property type="entry name" value="lambda repressor-like DNA-binding domains"/>
    <property type="match status" value="1"/>
</dbReference>
<evidence type="ECO:0000313" key="3">
    <source>
        <dbReference type="EMBL" id="SEB39451.1"/>
    </source>
</evidence>
<keyword evidence="1" id="KW-0238">DNA-binding</keyword>
<evidence type="ECO:0000313" key="4">
    <source>
        <dbReference type="Proteomes" id="UP000182409"/>
    </source>
</evidence>
<dbReference type="SMART" id="SM00530">
    <property type="entry name" value="HTH_XRE"/>
    <property type="match status" value="1"/>
</dbReference>
<dbReference type="GO" id="GO:0003700">
    <property type="term" value="F:DNA-binding transcription factor activity"/>
    <property type="evidence" value="ECO:0007669"/>
    <property type="project" value="TreeGrafter"/>
</dbReference>
<feature type="domain" description="HTH cro/C1-type" evidence="2">
    <location>
        <begin position="36"/>
        <end position="90"/>
    </location>
</feature>
<dbReference type="InterPro" id="IPR001387">
    <property type="entry name" value="Cro/C1-type_HTH"/>
</dbReference>
<evidence type="ECO:0000259" key="2">
    <source>
        <dbReference type="PROSITE" id="PS50943"/>
    </source>
</evidence>
<gene>
    <name evidence="3" type="ORF">SAMN05443244_0236</name>
</gene>
<dbReference type="SUPFAM" id="SSF47413">
    <property type="entry name" value="lambda repressor-like DNA-binding domains"/>
    <property type="match status" value="1"/>
</dbReference>
<dbReference type="Proteomes" id="UP000182409">
    <property type="component" value="Unassembled WGS sequence"/>
</dbReference>